<dbReference type="PANTHER" id="PTHR35936:SF34">
    <property type="entry name" value="ABC TRANSPORTER EXTRACELLULAR-BINDING PROTEIN YCKB-RELATED"/>
    <property type="match status" value="1"/>
</dbReference>
<organism evidence="7 8">
    <name type="scientific">Caproicibacter fermentans</name>
    <dbReference type="NCBI Taxonomy" id="2576756"/>
    <lineage>
        <taxon>Bacteria</taxon>
        <taxon>Bacillati</taxon>
        <taxon>Bacillota</taxon>
        <taxon>Clostridia</taxon>
        <taxon>Eubacteriales</taxon>
        <taxon>Acutalibacteraceae</taxon>
        <taxon>Caproicibacter</taxon>
    </lineage>
</organism>
<dbReference type="EMBL" id="VWXL01000014">
    <property type="protein sequence ID" value="MVB09843.1"/>
    <property type="molecule type" value="Genomic_DNA"/>
</dbReference>
<dbReference type="AlphaFoldDB" id="A0A6N8HWR9"/>
<accession>A0A6N8HWR9</accession>
<keyword evidence="8" id="KW-1185">Reference proteome</keyword>
<dbReference type="RefSeq" id="WP_156989702.1">
    <property type="nucleotide sequence ID" value="NZ_VWXL01000014.1"/>
</dbReference>
<dbReference type="Gene3D" id="3.40.190.10">
    <property type="entry name" value="Periplasmic binding protein-like II"/>
    <property type="match status" value="2"/>
</dbReference>
<dbReference type="PROSITE" id="PS01039">
    <property type="entry name" value="SBP_BACTERIAL_3"/>
    <property type="match status" value="1"/>
</dbReference>
<comment type="subcellular location">
    <subcellularLocation>
        <location evidence="1">Cell envelope</location>
    </subcellularLocation>
</comment>
<dbReference type="SUPFAM" id="SSF53850">
    <property type="entry name" value="Periplasmic binding protein-like II"/>
    <property type="match status" value="1"/>
</dbReference>
<evidence type="ECO:0000256" key="5">
    <source>
        <dbReference type="SAM" id="SignalP"/>
    </source>
</evidence>
<keyword evidence="3 5" id="KW-0732">Signal</keyword>
<evidence type="ECO:0000259" key="6">
    <source>
        <dbReference type="SMART" id="SM00062"/>
    </source>
</evidence>
<evidence type="ECO:0000256" key="2">
    <source>
        <dbReference type="ARBA" id="ARBA00010333"/>
    </source>
</evidence>
<dbReference type="PANTHER" id="PTHR35936">
    <property type="entry name" value="MEMBRANE-BOUND LYTIC MUREIN TRANSGLYCOSYLASE F"/>
    <property type="match status" value="1"/>
</dbReference>
<comment type="caution">
    <text evidence="7">The sequence shown here is derived from an EMBL/GenBank/DDBJ whole genome shotgun (WGS) entry which is preliminary data.</text>
</comment>
<dbReference type="Proteomes" id="UP000469440">
    <property type="component" value="Unassembled WGS sequence"/>
</dbReference>
<feature type="signal peptide" evidence="5">
    <location>
        <begin position="1"/>
        <end position="25"/>
    </location>
</feature>
<feature type="chain" id="PRO_5027090051" evidence="5">
    <location>
        <begin position="26"/>
        <end position="294"/>
    </location>
</feature>
<dbReference type="SMART" id="SM00062">
    <property type="entry name" value="PBPb"/>
    <property type="match status" value="1"/>
</dbReference>
<evidence type="ECO:0000256" key="4">
    <source>
        <dbReference type="RuleBase" id="RU003744"/>
    </source>
</evidence>
<dbReference type="CDD" id="cd00996">
    <property type="entry name" value="PBP2_AatB_like"/>
    <property type="match status" value="1"/>
</dbReference>
<dbReference type="OrthoDB" id="9775197at2"/>
<dbReference type="PROSITE" id="PS51257">
    <property type="entry name" value="PROKAR_LIPOPROTEIN"/>
    <property type="match status" value="1"/>
</dbReference>
<evidence type="ECO:0000256" key="3">
    <source>
        <dbReference type="ARBA" id="ARBA00022729"/>
    </source>
</evidence>
<evidence type="ECO:0000313" key="8">
    <source>
        <dbReference type="Proteomes" id="UP000469440"/>
    </source>
</evidence>
<dbReference type="InterPro" id="IPR001638">
    <property type="entry name" value="Solute-binding_3/MltF_N"/>
</dbReference>
<reference evidence="7 8" key="1">
    <citation type="submission" date="2019-09" db="EMBL/GenBank/DDBJ databases">
        <title>Genome sequence of Clostridium sp. EA1.</title>
        <authorList>
            <person name="Poehlein A."/>
            <person name="Bengelsdorf F.R."/>
            <person name="Daniel R."/>
        </authorList>
    </citation>
    <scope>NUCLEOTIDE SEQUENCE [LARGE SCALE GENOMIC DNA]</scope>
    <source>
        <strain evidence="7 8">EA1</strain>
    </source>
</reference>
<comment type="similarity">
    <text evidence="2 4">Belongs to the bacterial solute-binding protein 3 family.</text>
</comment>
<sequence>MKKLIVFLMTAALTISFAGCSSAPAATQQTPSAAVSSGAASGSSAPDGSWDKVKSAGKLVLGLDKAFPPMGYVDTQTGELVGFDIDLAKEACKRLGIELSLQPIDWDNKTAELNNGNVDCLWNGFSKTSERGQEFALSIPYMKNNQIILVKAGSNYKGLGGLAGKTVGVQADSSAETALNDNPDFKSSLKSVVKIDDYSKAVLEIQNGTIDAIAIDEIVARYYLTKNPGAYSVLQDQDGKDASLATEDYVVAFRKSDIALKEKIEGALKDMAKDGTMADLSKKWFGKDVTTVGK</sequence>
<evidence type="ECO:0000313" key="7">
    <source>
        <dbReference type="EMBL" id="MVB09843.1"/>
    </source>
</evidence>
<evidence type="ECO:0000256" key="1">
    <source>
        <dbReference type="ARBA" id="ARBA00004196"/>
    </source>
</evidence>
<dbReference type="Pfam" id="PF00497">
    <property type="entry name" value="SBP_bac_3"/>
    <property type="match status" value="1"/>
</dbReference>
<gene>
    <name evidence="7" type="primary">fliY_1</name>
    <name evidence="7" type="ORF">CAFE_05080</name>
</gene>
<dbReference type="GO" id="GO:0030313">
    <property type="term" value="C:cell envelope"/>
    <property type="evidence" value="ECO:0007669"/>
    <property type="project" value="UniProtKB-SubCell"/>
</dbReference>
<protein>
    <submittedName>
        <fullName evidence="7">L-cystine-binding protein FliY</fullName>
    </submittedName>
</protein>
<dbReference type="InterPro" id="IPR018313">
    <property type="entry name" value="SBP_3_CS"/>
</dbReference>
<proteinExistence type="inferred from homology"/>
<name>A0A6N8HWR9_9FIRM</name>
<feature type="domain" description="Solute-binding protein family 3/N-terminal" evidence="6">
    <location>
        <begin position="58"/>
        <end position="288"/>
    </location>
</feature>